<dbReference type="InterPro" id="IPR000182">
    <property type="entry name" value="GNAT_dom"/>
</dbReference>
<dbReference type="SUPFAM" id="SSF55729">
    <property type="entry name" value="Acyl-CoA N-acyltransferases (Nat)"/>
    <property type="match status" value="1"/>
</dbReference>
<proteinExistence type="predicted"/>
<reference evidence="4" key="1">
    <citation type="journal article" date="2017" name="Nature">
        <title>Asgard archaea illuminate the origin of eukaryotic cellular complexity.</title>
        <authorList>
            <person name="Zaremba-Niedzwiedzka K."/>
            <person name="Caceres E.F."/>
            <person name="Saw J.H."/>
            <person name="Backstrom D."/>
            <person name="Juzokaite L."/>
            <person name="Vancaester E."/>
            <person name="Seitz K.W."/>
            <person name="Anantharaman K."/>
            <person name="Starnawski P."/>
            <person name="Kjeldsen K.U."/>
            <person name="Scott M.B."/>
            <person name="Nunoura T."/>
            <person name="Banfield J.F."/>
            <person name="Schramm A."/>
            <person name="Baker B.J."/>
            <person name="Spang A."/>
            <person name="Ettema T.J.G."/>
        </authorList>
    </citation>
    <scope>NUCLEOTIDE SEQUENCE</scope>
    <source>
        <strain evidence="4">LCB_4</strain>
    </source>
</reference>
<dbReference type="PANTHER" id="PTHR23091:SF4">
    <property type="entry name" value="N-TERMINAL AMINO-ACID N(ALPHA)-ACETYLTRANSFERASE NATA"/>
    <property type="match status" value="1"/>
</dbReference>
<evidence type="ECO:0000259" key="3">
    <source>
        <dbReference type="PROSITE" id="PS51186"/>
    </source>
</evidence>
<protein>
    <submittedName>
        <fullName evidence="4">GNAT family N-acetyltransferase</fullName>
        <ecNumber evidence="4">2.3.1.-</ecNumber>
    </submittedName>
</protein>
<dbReference type="AlphaFoldDB" id="A0AAF0D1Q5"/>
<dbReference type="InterPro" id="IPR045047">
    <property type="entry name" value="Ard1-like"/>
</dbReference>
<dbReference type="EMBL" id="CP091871">
    <property type="protein sequence ID" value="WEU40102.1"/>
    <property type="molecule type" value="Genomic_DNA"/>
</dbReference>
<dbReference type="CDD" id="cd04301">
    <property type="entry name" value="NAT_SF"/>
    <property type="match status" value="1"/>
</dbReference>
<evidence type="ECO:0000256" key="2">
    <source>
        <dbReference type="ARBA" id="ARBA00023315"/>
    </source>
</evidence>
<dbReference type="InterPro" id="IPR016181">
    <property type="entry name" value="Acyl_CoA_acyltransferase"/>
</dbReference>
<sequence>MIIRRAVKSDLSKVYLIEKNSFQEHWSKRFFDYFLDSSNTVFLVTVEDDILGYIIWQLESAGGAKNFEELRTGHLLNLAVREGYRRRGIASSLLERLFKEIASYKPVATYLEVACSNQAAVNLYLKFNFQILSVIPKYYRFGGDAYLMVKVLF</sequence>
<dbReference type="EC" id="2.3.1.-" evidence="4"/>
<dbReference type="PROSITE" id="PS51186">
    <property type="entry name" value="GNAT"/>
    <property type="match status" value="1"/>
</dbReference>
<reference evidence="4" key="2">
    <citation type="journal article" date="2022" name="Nat. Microbiol.">
        <title>A closed Candidatus Odinarchaeum chromosome exposes Asgard archaeal viruses.</title>
        <authorList>
            <person name="Tamarit D."/>
            <person name="Caceres E.F."/>
            <person name="Krupovic M."/>
            <person name="Nijland R."/>
            <person name="Eme L."/>
            <person name="Robinson N.P."/>
            <person name="Ettema T.J.G."/>
        </authorList>
    </citation>
    <scope>NUCLEOTIDE SEQUENCE</scope>
    <source>
        <strain evidence="4">LCB_4</strain>
    </source>
</reference>
<keyword evidence="1 4" id="KW-0808">Transferase</keyword>
<dbReference type="GO" id="GO:0004596">
    <property type="term" value="F:protein-N-terminal amino-acid acetyltransferase activity"/>
    <property type="evidence" value="ECO:0007669"/>
    <property type="project" value="InterPro"/>
</dbReference>
<gene>
    <name evidence="4" type="ORF">OdinLCB4_006435</name>
</gene>
<organism evidence="4 5">
    <name type="scientific">Odinarchaeota yellowstonii (strain LCB_4)</name>
    <dbReference type="NCBI Taxonomy" id="1841599"/>
    <lineage>
        <taxon>Archaea</taxon>
        <taxon>Promethearchaeati</taxon>
        <taxon>Candidatus Odinarchaeota</taxon>
        <taxon>Candidatus Odinarchaeia</taxon>
        <taxon>Candidatus Odinarchaeales</taxon>
        <taxon>Candidatus Odinarchaeaceae</taxon>
        <taxon>Candidatus Odinarchaeum</taxon>
    </lineage>
</organism>
<evidence type="ECO:0000313" key="5">
    <source>
        <dbReference type="Proteomes" id="UP000186851"/>
    </source>
</evidence>
<name>A0AAF0D1Q5_ODILC</name>
<evidence type="ECO:0000313" key="4">
    <source>
        <dbReference type="EMBL" id="WEU40102.1"/>
    </source>
</evidence>
<dbReference type="Pfam" id="PF00583">
    <property type="entry name" value="Acetyltransf_1"/>
    <property type="match status" value="1"/>
</dbReference>
<dbReference type="PANTHER" id="PTHR23091">
    <property type="entry name" value="N-TERMINAL ACETYLTRANSFERASE"/>
    <property type="match status" value="1"/>
</dbReference>
<keyword evidence="2 4" id="KW-0012">Acyltransferase</keyword>
<feature type="domain" description="N-acetyltransferase" evidence="3">
    <location>
        <begin position="1"/>
        <end position="153"/>
    </location>
</feature>
<dbReference type="Proteomes" id="UP000186851">
    <property type="component" value="Chromosome"/>
</dbReference>
<dbReference type="GO" id="GO:0031415">
    <property type="term" value="C:NatA complex"/>
    <property type="evidence" value="ECO:0007669"/>
    <property type="project" value="InterPro"/>
</dbReference>
<dbReference type="KEGG" id="oyw:OdinLCB4_006435"/>
<accession>A0AAF0D1Q5</accession>
<evidence type="ECO:0000256" key="1">
    <source>
        <dbReference type="ARBA" id="ARBA00022679"/>
    </source>
</evidence>
<dbReference type="Gene3D" id="3.40.630.30">
    <property type="match status" value="1"/>
</dbReference>